<evidence type="ECO:0000313" key="2">
    <source>
        <dbReference type="Proteomes" id="UP000596329"/>
    </source>
</evidence>
<dbReference type="InterPro" id="IPR011990">
    <property type="entry name" value="TPR-like_helical_dom_sf"/>
</dbReference>
<dbReference type="AlphaFoldDB" id="A0A7U2R9I3"/>
<organism evidence="1 2">
    <name type="scientific">Flavobacterium psychrophilum</name>
    <dbReference type="NCBI Taxonomy" id="96345"/>
    <lineage>
        <taxon>Bacteria</taxon>
        <taxon>Pseudomonadati</taxon>
        <taxon>Bacteroidota</taxon>
        <taxon>Flavobacteriia</taxon>
        <taxon>Flavobacteriales</taxon>
        <taxon>Flavobacteriaceae</taxon>
        <taxon>Flavobacterium</taxon>
    </lineage>
</organism>
<dbReference type="PROSITE" id="PS51257">
    <property type="entry name" value="PROKAR_LIPOPROTEIN"/>
    <property type="match status" value="1"/>
</dbReference>
<protein>
    <submittedName>
        <fullName evidence="1">SusD/RagB family nutrient-binding outer membrane lipoprotein</fullName>
    </submittedName>
</protein>
<proteinExistence type="predicted"/>
<dbReference type="InterPro" id="IPR041662">
    <property type="entry name" value="SusD-like_2"/>
</dbReference>
<reference evidence="1 2" key="1">
    <citation type="submission" date="2020-07" db="EMBL/GenBank/DDBJ databases">
        <title>Genomic characterization of Flavobacterium psychrophilum strains.</title>
        <authorList>
            <person name="Castillo D."/>
            <person name="Jorgensen J."/>
            <person name="Middelboe M."/>
        </authorList>
    </citation>
    <scope>NUCLEOTIDE SEQUENCE [LARGE SCALE GENOMIC DNA]</scope>
    <source>
        <strain evidence="1 2">FPS-R7</strain>
    </source>
</reference>
<evidence type="ECO:0000313" key="1">
    <source>
        <dbReference type="EMBL" id="QRE03891.1"/>
    </source>
</evidence>
<dbReference type="EMBL" id="CP059075">
    <property type="protein sequence ID" value="QRE03891.1"/>
    <property type="molecule type" value="Genomic_DNA"/>
</dbReference>
<keyword evidence="1" id="KW-0449">Lipoprotein</keyword>
<name>A0A7U2R9I3_FLAPS</name>
<accession>A0A7U2R9I3</accession>
<gene>
    <name evidence="1" type="ORF">H0H26_13585</name>
</gene>
<dbReference type="SUPFAM" id="SSF48452">
    <property type="entry name" value="TPR-like"/>
    <property type="match status" value="1"/>
</dbReference>
<dbReference type="RefSeq" id="WP_063742496.1">
    <property type="nucleotide sequence ID" value="NZ_CP059075.1"/>
</dbReference>
<dbReference type="Gene3D" id="1.25.40.390">
    <property type="match status" value="1"/>
</dbReference>
<sequence>MKKITLSILAMASVLVSCESDPTVLNIDDKNPTVVNADFVYTSAEIYLLDIMSTPSVNRNNTRFFTQQITETQYTDEAKYNLVKRSMPDSYWSSLYTQLNKLALAKKGVITQNIDPIAKQNKLAAIEALTIYTYSILVDSYGDIPYSESLDVDNTPNPKYDDGLTIYKNLISRINITLPKISGTESFKNELIFTTPNHIKLFLNTLKLRLGLNLADTDATYAKTVVESAATSGVINSNSENIGLTFDKDGLFTSPIYQEFVASGRNDFVAANTLVNHMNGKNDPRRSKYFTLNPSNIYKGGTYGATNNYSLFSHVNDPLLIADSKQNLLEYSETEFMLAEAIERGYNVGGTADSHFANGISASMDQWGVIAADKTVYLLANNYSTLSGTWKQKIGHEAWIATYMRGFESWEFSRRLDFRVFVKPSSFDVPVRLPYPVKEGSVNNTHRTEAAISQWGSVNNDKQGSKIFWDKF</sequence>
<dbReference type="Pfam" id="PF12771">
    <property type="entry name" value="SusD-like_2"/>
    <property type="match status" value="1"/>
</dbReference>
<dbReference type="Proteomes" id="UP000596329">
    <property type="component" value="Chromosome"/>
</dbReference>